<proteinExistence type="predicted"/>
<dbReference type="Pfam" id="PF21033">
    <property type="entry name" value="RMD1-3"/>
    <property type="match status" value="1"/>
</dbReference>
<dbReference type="Proteomes" id="UP000663823">
    <property type="component" value="Unassembled WGS sequence"/>
</dbReference>
<name>A0A813N5G6_9BILA</name>
<dbReference type="Proteomes" id="UP000663882">
    <property type="component" value="Unassembled WGS sequence"/>
</dbReference>
<dbReference type="InterPro" id="IPR049039">
    <property type="entry name" value="RMD1-3_a_helical_rpt"/>
</dbReference>
<dbReference type="AlphaFoldDB" id="A0A813N5G6"/>
<comment type="caution">
    <text evidence="1">The sequence shown here is derived from an EMBL/GenBank/DDBJ whole genome shotgun (WGS) entry which is preliminary data.</text>
</comment>
<gene>
    <name evidence="2" type="ORF">OTI717_LOCUS10528</name>
    <name evidence="1" type="ORF">RFH988_LOCUS178</name>
</gene>
<dbReference type="EMBL" id="CAJOAX010000955">
    <property type="protein sequence ID" value="CAF3670464.1"/>
    <property type="molecule type" value="Genomic_DNA"/>
</dbReference>
<protein>
    <submittedName>
        <fullName evidence="1">Uncharacterized protein</fullName>
    </submittedName>
</protein>
<evidence type="ECO:0000313" key="2">
    <source>
        <dbReference type="EMBL" id="CAF3670464.1"/>
    </source>
</evidence>
<evidence type="ECO:0000313" key="3">
    <source>
        <dbReference type="Proteomes" id="UP000663882"/>
    </source>
</evidence>
<evidence type="ECO:0000313" key="1">
    <source>
        <dbReference type="EMBL" id="CAF0732122.1"/>
    </source>
</evidence>
<dbReference type="OrthoDB" id="512473at2759"/>
<dbReference type="EMBL" id="CAJNOO010000003">
    <property type="protein sequence ID" value="CAF0732122.1"/>
    <property type="molecule type" value="Genomic_DNA"/>
</dbReference>
<organism evidence="1 3">
    <name type="scientific">Rotaria sordida</name>
    <dbReference type="NCBI Taxonomy" id="392033"/>
    <lineage>
        <taxon>Eukaryota</taxon>
        <taxon>Metazoa</taxon>
        <taxon>Spiralia</taxon>
        <taxon>Gnathifera</taxon>
        <taxon>Rotifera</taxon>
        <taxon>Eurotatoria</taxon>
        <taxon>Bdelloidea</taxon>
        <taxon>Philodinida</taxon>
        <taxon>Philodinidae</taxon>
        <taxon>Rotaria</taxon>
    </lineage>
</organism>
<sequence length="285" mass="33887">MHSSKIKINVQFTNTRTSIVHQYSSNQISEDTFNENNKQFERLSLYYHLTLPLHRSVHHENQYNKHIKKTYIESFDKKNNISINTQPTNFFQINSDEKYCHELFNQISTLWFGSNNERRQVFDLLRQNQIKCTMLPEFIAYLTHSLSKYAIDIHDISIRKIMLYEALELSKIALKSNENCALCHFSYGHIIGVLLDINYFSLKDKLNEASLFKYHMEKTIEFDQNFYEAYAYLGRYEYIAFNLNLFERKTASILGYTIEGNLDKALEYFHIAIRDEFQISRPDSD</sequence>
<reference evidence="1" key="1">
    <citation type="submission" date="2021-02" db="EMBL/GenBank/DDBJ databases">
        <authorList>
            <person name="Nowell W R."/>
        </authorList>
    </citation>
    <scope>NUCLEOTIDE SEQUENCE</scope>
</reference>
<accession>A0A813N5G6</accession>